<protein>
    <recommendedName>
        <fullName evidence="3">DUF4817 domain-containing protein</fullName>
    </recommendedName>
</protein>
<accession>A0A9P0FIP3</accession>
<dbReference type="Gene3D" id="3.30.420.10">
    <property type="entry name" value="Ribonuclease H-like superfamily/Ribonuclease H"/>
    <property type="match status" value="1"/>
</dbReference>
<gene>
    <name evidence="1" type="ORF">MELIAE_LOCUS6619</name>
</gene>
<dbReference type="PANTHER" id="PTHR47326">
    <property type="entry name" value="TRANSPOSABLE ELEMENT TC3 TRANSPOSASE-LIKE PROTEIN"/>
    <property type="match status" value="1"/>
</dbReference>
<dbReference type="PANTHER" id="PTHR47326:SF1">
    <property type="entry name" value="HTH PSQ-TYPE DOMAIN-CONTAINING PROTEIN"/>
    <property type="match status" value="1"/>
</dbReference>
<dbReference type="EMBL" id="OV121135">
    <property type="protein sequence ID" value="CAH0555192.1"/>
    <property type="molecule type" value="Genomic_DNA"/>
</dbReference>
<reference evidence="1" key="1">
    <citation type="submission" date="2021-12" db="EMBL/GenBank/DDBJ databases">
        <authorList>
            <person name="King R."/>
        </authorList>
    </citation>
    <scope>NUCLEOTIDE SEQUENCE</scope>
</reference>
<dbReference type="OrthoDB" id="6764275at2759"/>
<organism evidence="1 2">
    <name type="scientific">Brassicogethes aeneus</name>
    <name type="common">Rape pollen beetle</name>
    <name type="synonym">Meligethes aeneus</name>
    <dbReference type="NCBI Taxonomy" id="1431903"/>
    <lineage>
        <taxon>Eukaryota</taxon>
        <taxon>Metazoa</taxon>
        <taxon>Ecdysozoa</taxon>
        <taxon>Arthropoda</taxon>
        <taxon>Hexapoda</taxon>
        <taxon>Insecta</taxon>
        <taxon>Pterygota</taxon>
        <taxon>Neoptera</taxon>
        <taxon>Endopterygota</taxon>
        <taxon>Coleoptera</taxon>
        <taxon>Polyphaga</taxon>
        <taxon>Cucujiformia</taxon>
        <taxon>Nitidulidae</taxon>
        <taxon>Meligethinae</taxon>
        <taxon>Brassicogethes</taxon>
    </lineage>
</organism>
<name>A0A9P0FIP3_BRAAE</name>
<dbReference type="InterPro" id="IPR036397">
    <property type="entry name" value="RNaseH_sf"/>
</dbReference>
<dbReference type="Proteomes" id="UP001154078">
    <property type="component" value="Chromosome 4"/>
</dbReference>
<sequence length="351" mass="41431">MENNFNVQVVDMLLILGECRKNYREAALVWAERFPDNRKSHMAFQRLEARSRTTGSLKPKKRVRRRYKTDENSAIGVLGAVAVDPQVSTRRLARDAGLSQKSVLNILHLYKFHPYHMTLHQELYGQDFENRVAFCNWVARKMLGNNRFLKNIIFSDEATFHNCGQVNRHNMHYWAAENPHWVRIRPNQHPWSLNVWCAIMEDRVIGPHFFEGHLNGEMYTDFLRNHLPQLLNQNINLDMWFQQDGAPPHYAIEARTYLNEIFQNRWIGRAGPVNWPARSPDLTPLDYFLWGFIKDKLMAIAPTTLEDMKDRIRVACSNVTPEMLQNVRNSFKKRVRKCLELQGRHFEQFLK</sequence>
<dbReference type="GO" id="GO:0003676">
    <property type="term" value="F:nucleic acid binding"/>
    <property type="evidence" value="ECO:0007669"/>
    <property type="project" value="InterPro"/>
</dbReference>
<keyword evidence="2" id="KW-1185">Reference proteome</keyword>
<evidence type="ECO:0008006" key="3">
    <source>
        <dbReference type="Google" id="ProtNLM"/>
    </source>
</evidence>
<evidence type="ECO:0000313" key="2">
    <source>
        <dbReference type="Proteomes" id="UP001154078"/>
    </source>
</evidence>
<evidence type="ECO:0000313" key="1">
    <source>
        <dbReference type="EMBL" id="CAH0555192.1"/>
    </source>
</evidence>
<proteinExistence type="predicted"/>
<dbReference type="AlphaFoldDB" id="A0A9P0FIP3"/>